<proteinExistence type="predicted"/>
<protein>
    <submittedName>
        <fullName evidence="4">3-deoxy-D-manno-octulosonic acid transferase</fullName>
        <ecNumber evidence="4">2.4.99.12</ecNumber>
    </submittedName>
</protein>
<dbReference type="EC" id="2.4.99.12" evidence="4"/>
<dbReference type="GO" id="GO:0043842">
    <property type="term" value="F:Kdo transferase activity"/>
    <property type="evidence" value="ECO:0007669"/>
    <property type="project" value="UniProtKB-EC"/>
</dbReference>
<dbReference type="Gene3D" id="3.40.50.11720">
    <property type="entry name" value="3-Deoxy-D-manno-octulosonic-acid transferase, N-terminal domain"/>
    <property type="match status" value="1"/>
</dbReference>
<evidence type="ECO:0000256" key="1">
    <source>
        <dbReference type="ARBA" id="ARBA00022679"/>
    </source>
</evidence>
<keyword evidence="2" id="KW-0812">Transmembrane</keyword>
<keyword evidence="1 4" id="KW-0808">Transferase</keyword>
<reference evidence="4" key="1">
    <citation type="submission" date="2018-06" db="EMBL/GenBank/DDBJ databases">
        <authorList>
            <person name="Zhirakovskaya E."/>
        </authorList>
    </citation>
    <scope>NUCLEOTIDE SEQUENCE</scope>
</reference>
<dbReference type="InterPro" id="IPR039901">
    <property type="entry name" value="Kdotransferase"/>
</dbReference>
<feature type="domain" description="3-deoxy-D-manno-octulosonic-acid transferase N-terminal" evidence="3">
    <location>
        <begin position="34"/>
        <end position="215"/>
    </location>
</feature>
<sequence length="442" mass="48492">MLYWIYGVLGTIFFPLLIPLLALAALIRPGLGHGLGQRLGNIKRVCADHGHQTVTLWIHAASVGEVQAAHALIVELTTRAANIFFVVTTMTEQGRRVAKKQLPAGVSCFLAPLDVPFLVRRALGKIRPDMYICLETELWPAMLHEARRAGVKMVLLNGRMSERTYRRYRLLRGFMAQLLAGFSRFAVIRQEDGRRFAGLGADASRILVAGNIKYDLAMNEPEAARERYRSLLGLTDATVFLCGSTGSGEEQILAGVYQKLRERSGEKIVWIVAPRHLERLPEVKQLLTGLGLGYDLYTELAARGRRHDVVLVDCMGELAGLYSAGDYNFCGGSLINDGGHNIMEAARWGKPVYYGPYMSDFLDALDLLEPAGAGFRARDGRHLAEVILGHMKDRRGYETACAAAAGVTAEQQGAAGRQADLVLQLLASRDDGAAKKNNVCII</sequence>
<keyword evidence="2" id="KW-0472">Membrane</keyword>
<dbReference type="InterPro" id="IPR038107">
    <property type="entry name" value="Glycos_transf_N_sf"/>
</dbReference>
<name>A0A3B0VDA4_9ZZZZ</name>
<dbReference type="PANTHER" id="PTHR42755">
    <property type="entry name" value="3-DEOXY-MANNO-OCTULOSONATE CYTIDYLYLTRANSFERASE"/>
    <property type="match status" value="1"/>
</dbReference>
<dbReference type="InterPro" id="IPR007507">
    <property type="entry name" value="Glycos_transf_N"/>
</dbReference>
<dbReference type="EMBL" id="UOEY01000124">
    <property type="protein sequence ID" value="VAW41505.1"/>
    <property type="molecule type" value="Genomic_DNA"/>
</dbReference>
<organism evidence="4">
    <name type="scientific">hydrothermal vent metagenome</name>
    <dbReference type="NCBI Taxonomy" id="652676"/>
    <lineage>
        <taxon>unclassified sequences</taxon>
        <taxon>metagenomes</taxon>
        <taxon>ecological metagenomes</taxon>
    </lineage>
</organism>
<dbReference type="AlphaFoldDB" id="A0A3B0VDA4"/>
<evidence type="ECO:0000313" key="4">
    <source>
        <dbReference type="EMBL" id="VAW41505.1"/>
    </source>
</evidence>
<dbReference type="GO" id="GO:0005886">
    <property type="term" value="C:plasma membrane"/>
    <property type="evidence" value="ECO:0007669"/>
    <property type="project" value="TreeGrafter"/>
</dbReference>
<dbReference type="SUPFAM" id="SSF53756">
    <property type="entry name" value="UDP-Glycosyltransferase/glycogen phosphorylase"/>
    <property type="match status" value="1"/>
</dbReference>
<accession>A0A3B0VDA4</accession>
<keyword evidence="2" id="KW-1133">Transmembrane helix</keyword>
<evidence type="ECO:0000259" key="3">
    <source>
        <dbReference type="Pfam" id="PF04413"/>
    </source>
</evidence>
<dbReference type="PANTHER" id="PTHR42755:SF1">
    <property type="entry name" value="3-DEOXY-D-MANNO-OCTULOSONIC ACID TRANSFERASE, MITOCHONDRIAL-RELATED"/>
    <property type="match status" value="1"/>
</dbReference>
<gene>
    <name evidence="4" type="ORF">MNBD_DELTA04-997</name>
</gene>
<keyword evidence="4" id="KW-0328">Glycosyltransferase</keyword>
<dbReference type="Pfam" id="PF04413">
    <property type="entry name" value="Glycos_transf_N"/>
    <property type="match status" value="1"/>
</dbReference>
<evidence type="ECO:0000256" key="2">
    <source>
        <dbReference type="SAM" id="Phobius"/>
    </source>
</evidence>
<feature type="transmembrane region" description="Helical" evidence="2">
    <location>
        <begin position="6"/>
        <end position="27"/>
    </location>
</feature>
<dbReference type="GO" id="GO:0009245">
    <property type="term" value="P:lipid A biosynthetic process"/>
    <property type="evidence" value="ECO:0007669"/>
    <property type="project" value="TreeGrafter"/>
</dbReference>
<dbReference type="Gene3D" id="3.40.50.2000">
    <property type="entry name" value="Glycogen Phosphorylase B"/>
    <property type="match status" value="1"/>
</dbReference>